<proteinExistence type="predicted"/>
<dbReference type="STRING" id="95161.SAMN05660874_00510"/>
<evidence type="ECO:0008006" key="3">
    <source>
        <dbReference type="Google" id="ProtNLM"/>
    </source>
</evidence>
<dbReference type="EMBL" id="FOZX01000001">
    <property type="protein sequence ID" value="SFS35940.1"/>
    <property type="molecule type" value="Genomic_DNA"/>
</dbReference>
<dbReference type="Proteomes" id="UP000198852">
    <property type="component" value="Unassembled WGS sequence"/>
</dbReference>
<reference evidence="2" key="1">
    <citation type="submission" date="2016-10" db="EMBL/GenBank/DDBJ databases">
        <authorList>
            <person name="Varghese N."/>
            <person name="Submissions S."/>
        </authorList>
    </citation>
    <scope>NUCLEOTIDE SEQUENCE [LARGE SCALE GENOMIC DNA]</scope>
    <source>
        <strain evidence="2">DSM 44771</strain>
    </source>
</reference>
<protein>
    <recommendedName>
        <fullName evidence="3">Protein often found in actinomycetes clustered with signal peptidase and/or RNaseHII</fullName>
    </recommendedName>
</protein>
<name>A0A1I6P744_9PSEU</name>
<keyword evidence="2" id="KW-1185">Reference proteome</keyword>
<evidence type="ECO:0000313" key="1">
    <source>
        <dbReference type="EMBL" id="SFS35940.1"/>
    </source>
</evidence>
<accession>A0A1I6P744</accession>
<evidence type="ECO:0000313" key="2">
    <source>
        <dbReference type="Proteomes" id="UP000198852"/>
    </source>
</evidence>
<dbReference type="Pfam" id="PF10611">
    <property type="entry name" value="DUF2469"/>
    <property type="match status" value="1"/>
</dbReference>
<organism evidence="1 2">
    <name type="scientific">Saccharopolyspora flava</name>
    <dbReference type="NCBI Taxonomy" id="95161"/>
    <lineage>
        <taxon>Bacteria</taxon>
        <taxon>Bacillati</taxon>
        <taxon>Actinomycetota</taxon>
        <taxon>Actinomycetes</taxon>
        <taxon>Pseudonocardiales</taxon>
        <taxon>Pseudonocardiaceae</taxon>
        <taxon>Saccharopolyspora</taxon>
    </lineage>
</organism>
<dbReference type="AlphaFoldDB" id="A0A1I6P744"/>
<gene>
    <name evidence="1" type="ORF">SAMN05660874_00510</name>
</gene>
<dbReference type="RefSeq" id="WP_093413373.1">
    <property type="nucleotide sequence ID" value="NZ_FOZX01000001.1"/>
</dbReference>
<dbReference type="OrthoDB" id="3213600at2"/>
<dbReference type="InterPro" id="IPR019592">
    <property type="entry name" value="DUF2469"/>
</dbReference>
<sequence>MSAEDLEKYETEMELQLYKEYRDIVGQFTYVVETERRFYLANVVDVQVRNSDSEVYFEVSMSDAWVWDMYRPARFVKNVRVITFKDVNVEELDKPDLRLPENGPFGS</sequence>